<dbReference type="InterPro" id="IPR016024">
    <property type="entry name" value="ARM-type_fold"/>
</dbReference>
<reference evidence="1 2" key="1">
    <citation type="submission" date="2020-09" db="EMBL/GenBank/DDBJ databases">
        <title>Flavimobilis rhizosphaerae sp. nov., isolated from rhizosphere soil of Spartina alterniflora.</title>
        <authorList>
            <person name="Hanqin C."/>
        </authorList>
    </citation>
    <scope>NUCLEOTIDE SEQUENCE [LARGE SCALE GENOMIC DNA]</scope>
    <source>
        <strain evidence="1 2">GY 10621</strain>
    </source>
</reference>
<dbReference type="SMART" id="SM00567">
    <property type="entry name" value="EZ_HEAT"/>
    <property type="match status" value="4"/>
</dbReference>
<accession>A0ABR9DS90</accession>
<sequence length="285" mass="29740">MRYDVAGWVLVAAAGATVLLLVVITAVRASTIVANRRHERERSEVLPLLLEITDGADVPLPGDRRAARALGTSAAALVHKVRGADRADLAGWLRRNGFREEALRGLRARRPARRAAAAELYLALDDDPGPVLPLLSDTHARVRATVVRALGEAGAVTAIPAIVEAAVAPRGVSTSTAAMAVVQAGPSSASAFGPVWDSADPRARRLAADVAGHLGLADARPHLERALRSEDQTLRTRAAVALGRVGSPLSVGALETALVGVVRGSVEERAILDALAALDSPREAR</sequence>
<keyword evidence="2" id="KW-1185">Reference proteome</keyword>
<proteinExistence type="predicted"/>
<dbReference type="InterPro" id="IPR004155">
    <property type="entry name" value="PBS_lyase_HEAT"/>
</dbReference>
<dbReference type="RefSeq" id="WP_192280853.1">
    <property type="nucleotide sequence ID" value="NZ_JACZDF010000006.1"/>
</dbReference>
<evidence type="ECO:0000313" key="2">
    <source>
        <dbReference type="Proteomes" id="UP000642107"/>
    </source>
</evidence>
<dbReference type="InterPro" id="IPR011989">
    <property type="entry name" value="ARM-like"/>
</dbReference>
<name>A0ABR9DS90_9MICO</name>
<protein>
    <submittedName>
        <fullName evidence="1">HEAT repeat domain-containing protein</fullName>
    </submittedName>
</protein>
<dbReference type="SUPFAM" id="SSF48371">
    <property type="entry name" value="ARM repeat"/>
    <property type="match status" value="1"/>
</dbReference>
<dbReference type="EMBL" id="JACZDF010000006">
    <property type="protein sequence ID" value="MBD9699995.1"/>
    <property type="molecule type" value="Genomic_DNA"/>
</dbReference>
<dbReference type="Gene3D" id="1.25.10.10">
    <property type="entry name" value="Leucine-rich Repeat Variant"/>
    <property type="match status" value="2"/>
</dbReference>
<organism evidence="1 2">
    <name type="scientific">Flavimobilis rhizosphaerae</name>
    <dbReference type="NCBI Taxonomy" id="2775421"/>
    <lineage>
        <taxon>Bacteria</taxon>
        <taxon>Bacillati</taxon>
        <taxon>Actinomycetota</taxon>
        <taxon>Actinomycetes</taxon>
        <taxon>Micrococcales</taxon>
        <taxon>Jonesiaceae</taxon>
        <taxon>Flavimobilis</taxon>
    </lineage>
</organism>
<comment type="caution">
    <text evidence="1">The sequence shown here is derived from an EMBL/GenBank/DDBJ whole genome shotgun (WGS) entry which is preliminary data.</text>
</comment>
<dbReference type="Proteomes" id="UP000642107">
    <property type="component" value="Unassembled WGS sequence"/>
</dbReference>
<evidence type="ECO:0000313" key="1">
    <source>
        <dbReference type="EMBL" id="MBD9699995.1"/>
    </source>
</evidence>
<dbReference type="Pfam" id="PF13646">
    <property type="entry name" value="HEAT_2"/>
    <property type="match status" value="1"/>
</dbReference>
<gene>
    <name evidence="1" type="ORF">IGS67_10900</name>
</gene>